<evidence type="ECO:0000256" key="2">
    <source>
        <dbReference type="SAM" id="Phobius"/>
    </source>
</evidence>
<dbReference type="EMBL" id="JAAKZF010000056">
    <property type="protein sequence ID" value="NGO54550.1"/>
    <property type="molecule type" value="Genomic_DNA"/>
</dbReference>
<dbReference type="AlphaFoldDB" id="A0A6G4WKB2"/>
<dbReference type="Proteomes" id="UP001642900">
    <property type="component" value="Unassembled WGS sequence"/>
</dbReference>
<evidence type="ECO:0000256" key="1">
    <source>
        <dbReference type="SAM" id="MobiDB-lite"/>
    </source>
</evidence>
<comment type="caution">
    <text evidence="3">The sequence shown here is derived from an EMBL/GenBank/DDBJ whole genome shotgun (WGS) entry which is preliminary data.</text>
</comment>
<dbReference type="RefSeq" id="WP_165032887.1">
    <property type="nucleotide sequence ID" value="NZ_JAAKZF010000056.1"/>
</dbReference>
<sequence>MKKKYILDEDRYIDIGERAYQRSRPNDVGGYSVSEDCLRPEAIPDRRRKDRSGDEAMSRPWDHYRDPEHDLMARLENVYRSQQRCLRLTVVALIANLVALAAATSVALRTLAVG</sequence>
<reference evidence="3 4" key="1">
    <citation type="submission" date="2020-02" db="EMBL/GenBank/DDBJ databases">
        <title>Genome sequence of strain CCNWXJ40-4.</title>
        <authorList>
            <person name="Gao J."/>
            <person name="Sun J."/>
        </authorList>
    </citation>
    <scope>NUCLEOTIDE SEQUENCE [LARGE SCALE GENOMIC DNA]</scope>
    <source>
        <strain evidence="3 4">CCNWXJ 40-4</strain>
    </source>
</reference>
<name>A0A6G4WKB2_9HYPH</name>
<feature type="transmembrane region" description="Helical" evidence="2">
    <location>
        <begin position="88"/>
        <end position="108"/>
    </location>
</feature>
<gene>
    <name evidence="3" type="ORF">G6N73_26060</name>
</gene>
<keyword evidence="2" id="KW-1133">Transmembrane helix</keyword>
<feature type="region of interest" description="Disordered" evidence="1">
    <location>
        <begin position="42"/>
        <end position="63"/>
    </location>
</feature>
<evidence type="ECO:0000313" key="3">
    <source>
        <dbReference type="EMBL" id="NGO54550.1"/>
    </source>
</evidence>
<keyword evidence="2" id="KW-0472">Membrane</keyword>
<keyword evidence="4" id="KW-1185">Reference proteome</keyword>
<evidence type="ECO:0000313" key="4">
    <source>
        <dbReference type="Proteomes" id="UP001642900"/>
    </source>
</evidence>
<proteinExistence type="predicted"/>
<keyword evidence="2" id="KW-0812">Transmembrane</keyword>
<protein>
    <submittedName>
        <fullName evidence="3">Uncharacterized protein</fullName>
    </submittedName>
</protein>
<accession>A0A6G4WKB2</accession>
<organism evidence="3 4">
    <name type="scientific">Allomesorhizobium camelthorni</name>
    <dbReference type="NCBI Taxonomy" id="475069"/>
    <lineage>
        <taxon>Bacteria</taxon>
        <taxon>Pseudomonadati</taxon>
        <taxon>Pseudomonadota</taxon>
        <taxon>Alphaproteobacteria</taxon>
        <taxon>Hyphomicrobiales</taxon>
        <taxon>Phyllobacteriaceae</taxon>
        <taxon>Allomesorhizobium</taxon>
    </lineage>
</organism>